<proteinExistence type="predicted"/>
<evidence type="ECO:0000313" key="6">
    <source>
        <dbReference type="EMBL" id="GJJ07712.1"/>
    </source>
</evidence>
<evidence type="ECO:0000313" key="7">
    <source>
        <dbReference type="Proteomes" id="UP001050691"/>
    </source>
</evidence>
<feature type="compositionally biased region" description="Basic and acidic residues" evidence="5">
    <location>
        <begin position="500"/>
        <end position="526"/>
    </location>
</feature>
<comment type="caution">
    <text evidence="6">The sequence shown here is derived from an EMBL/GenBank/DDBJ whole genome shotgun (WGS) entry which is preliminary data.</text>
</comment>
<accession>A0AAV4ZZC7</accession>
<reference evidence="6" key="1">
    <citation type="submission" date="2021-10" db="EMBL/GenBank/DDBJ databases">
        <title>De novo Genome Assembly of Clathrus columnatus (Basidiomycota, Fungi) Using Illumina and Nanopore Sequence Data.</title>
        <authorList>
            <person name="Ogiso-Tanaka E."/>
            <person name="Itagaki H."/>
            <person name="Hosoya T."/>
            <person name="Hosaka K."/>
        </authorList>
    </citation>
    <scope>NUCLEOTIDE SEQUENCE</scope>
    <source>
        <strain evidence="6">MO-923</strain>
    </source>
</reference>
<dbReference type="InterPro" id="IPR001313">
    <property type="entry name" value="Pumilio_RNA-bd_rpt"/>
</dbReference>
<dbReference type="PANTHER" id="PTHR13102:SF0">
    <property type="entry name" value="NUCLEOLAR PROTEIN 9"/>
    <property type="match status" value="1"/>
</dbReference>
<dbReference type="PANTHER" id="PTHR13102">
    <property type="entry name" value="NUCLEOLAR PROTEIN 9"/>
    <property type="match status" value="1"/>
</dbReference>
<dbReference type="Gene3D" id="1.25.10.10">
    <property type="entry name" value="Leucine-rich Repeat Variant"/>
    <property type="match status" value="3"/>
</dbReference>
<feature type="region of interest" description="Disordered" evidence="5">
    <location>
        <begin position="670"/>
        <end position="724"/>
    </location>
</feature>
<evidence type="ECO:0000256" key="5">
    <source>
        <dbReference type="SAM" id="MobiDB-lite"/>
    </source>
</evidence>
<dbReference type="EMBL" id="BPWL01000002">
    <property type="protein sequence ID" value="GJJ07712.1"/>
    <property type="molecule type" value="Genomic_DNA"/>
</dbReference>
<name>A0AAV4ZZC7_9AGAM</name>
<dbReference type="GO" id="GO:0000480">
    <property type="term" value="P:endonucleolytic cleavage in 5'-ETS of tricistronic rRNA transcript (SSU-rRNA, 5.8S rRNA, LSU-rRNA)"/>
    <property type="evidence" value="ECO:0007669"/>
    <property type="project" value="TreeGrafter"/>
</dbReference>
<dbReference type="GO" id="GO:0030688">
    <property type="term" value="C:preribosome, small subunit precursor"/>
    <property type="evidence" value="ECO:0007669"/>
    <property type="project" value="TreeGrafter"/>
</dbReference>
<evidence type="ECO:0000256" key="1">
    <source>
        <dbReference type="ARBA" id="ARBA00016427"/>
    </source>
</evidence>
<sequence length="783" mass="87720">MPREQRKRGKKHKAKNDALAGQVEENYQEDDYAVQEPSVIHYDQHDEDNSDPAAPFGHLDPDVKGYFRTVNDQLKQWQDEGIDTEVDTDMDPNEQRRIFFAAALSEMHNKELQLATDPECSVILERMLYSMDDFARRVFTDSLTGSWAPLITNRFASHVCQTLLTLAIDTVNREARGNVSSVLNDPEKGELLQMTQLILHNCEAILPDIIDLMRDQFASHVIRALLVLLCPSGVFTSMETHHSPSTRSKKSAHWRSKQGEMKSIIPAQSGSNSSGPVESVRPEAFMDMAKRFLNHILGTLGGNEVRALAIDKAASPLLQMFLELETYLKQADKPDSLMDHILAGLISDLHAGKELSSSAYVTTLLADSTSSHLAESLIKQCPTNIFEQIWNVYLVEDVAKRAIHPVANFVVSRAIARLSAEELTKVVERLKGTWSKCLKSSRLGPLISAFNRAGQLGASEIELLQVIRDIFELSDTTDLSLLIACVLRLKPCKEYQEALERKRQAEQEKPTDESENRGYRPHRGGDETNPLEPKIQGSLLLQAMLSLHTPHNEMVLDSLFAMEPSELLALACHPASSRIIDAVFESSTVNLRLRKKLVNAFIGQVHLLIDDRVGSRVADRLWVAADPYLKEKIARSLIPHEQFLAGSRFAKFFTRNLNLSLLKRNPDQWKSTKAKDGSSVNAIPITGPSKIPKSELKTESEIISTDAEKPEHISSKKRRKDVEPEDEIDILFSKAKRHKFSNLETSVEAKPKASTELNLDKSVLAAIEGAPRTTEKRVKSKKK</sequence>
<keyword evidence="2" id="KW-0677">Repeat</keyword>
<dbReference type="InterPro" id="IPR016024">
    <property type="entry name" value="ARM-type_fold"/>
</dbReference>
<gene>
    <name evidence="6" type="ORF">Clacol_001917</name>
</gene>
<keyword evidence="7" id="KW-1185">Reference proteome</keyword>
<dbReference type="GO" id="GO:0000472">
    <property type="term" value="P:endonucleolytic cleavage to generate mature 5'-end of SSU-rRNA from (SSU-rRNA, 5.8S rRNA, LSU-rRNA)"/>
    <property type="evidence" value="ECO:0007669"/>
    <property type="project" value="TreeGrafter"/>
</dbReference>
<evidence type="ECO:0000256" key="4">
    <source>
        <dbReference type="ARBA" id="ARBA00031929"/>
    </source>
</evidence>
<dbReference type="GO" id="GO:0000056">
    <property type="term" value="P:ribosomal small subunit export from nucleus"/>
    <property type="evidence" value="ECO:0007669"/>
    <property type="project" value="TreeGrafter"/>
</dbReference>
<dbReference type="GO" id="GO:0005730">
    <property type="term" value="C:nucleolus"/>
    <property type="evidence" value="ECO:0007669"/>
    <property type="project" value="TreeGrafter"/>
</dbReference>
<dbReference type="GO" id="GO:0003723">
    <property type="term" value="F:RNA binding"/>
    <property type="evidence" value="ECO:0007669"/>
    <property type="project" value="InterPro"/>
</dbReference>
<dbReference type="GO" id="GO:0000447">
    <property type="term" value="P:endonucleolytic cleavage in ITS1 to separate SSU-rRNA from 5.8S rRNA and LSU-rRNA from tricistronic rRNA transcript (SSU-rRNA, 5.8S rRNA, LSU-rRNA)"/>
    <property type="evidence" value="ECO:0007669"/>
    <property type="project" value="TreeGrafter"/>
</dbReference>
<evidence type="ECO:0000256" key="2">
    <source>
        <dbReference type="ARBA" id="ARBA00022737"/>
    </source>
</evidence>
<feature type="region of interest" description="Disordered" evidence="5">
    <location>
        <begin position="500"/>
        <end position="531"/>
    </location>
</feature>
<dbReference type="AlphaFoldDB" id="A0AAV4ZZC7"/>
<feature type="compositionally biased region" description="Basic residues" evidence="5">
    <location>
        <begin position="1"/>
        <end position="14"/>
    </location>
</feature>
<evidence type="ECO:0000256" key="3">
    <source>
        <dbReference type="ARBA" id="ARBA00030932"/>
    </source>
</evidence>
<dbReference type="SUPFAM" id="SSF48371">
    <property type="entry name" value="ARM repeat"/>
    <property type="match status" value="1"/>
</dbReference>
<dbReference type="Proteomes" id="UP001050691">
    <property type="component" value="Unassembled WGS sequence"/>
</dbReference>
<dbReference type="GO" id="GO:0030686">
    <property type="term" value="C:90S preribosome"/>
    <property type="evidence" value="ECO:0007669"/>
    <property type="project" value="TreeGrafter"/>
</dbReference>
<organism evidence="6 7">
    <name type="scientific">Clathrus columnatus</name>
    <dbReference type="NCBI Taxonomy" id="1419009"/>
    <lineage>
        <taxon>Eukaryota</taxon>
        <taxon>Fungi</taxon>
        <taxon>Dikarya</taxon>
        <taxon>Basidiomycota</taxon>
        <taxon>Agaricomycotina</taxon>
        <taxon>Agaricomycetes</taxon>
        <taxon>Phallomycetidae</taxon>
        <taxon>Phallales</taxon>
        <taxon>Clathraceae</taxon>
        <taxon>Clathrus</taxon>
    </lineage>
</organism>
<feature type="region of interest" description="Disordered" evidence="5">
    <location>
        <begin position="1"/>
        <end position="26"/>
    </location>
</feature>
<dbReference type="SMART" id="SM00025">
    <property type="entry name" value="Pumilio"/>
    <property type="match status" value="6"/>
</dbReference>
<dbReference type="InterPro" id="IPR040000">
    <property type="entry name" value="NOP9"/>
</dbReference>
<dbReference type="Pfam" id="PF22493">
    <property type="entry name" value="PUF_NOP9"/>
    <property type="match status" value="1"/>
</dbReference>
<feature type="compositionally biased region" description="Basic and acidic residues" evidence="5">
    <location>
        <begin position="692"/>
        <end position="714"/>
    </location>
</feature>
<protein>
    <recommendedName>
        <fullName evidence="1">Nucleolar protein 9</fullName>
    </recommendedName>
    <alternativeName>
        <fullName evidence="3 4">Pumilio domain-containing protein NOP9</fullName>
    </alternativeName>
</protein>
<dbReference type="InterPro" id="IPR011989">
    <property type="entry name" value="ARM-like"/>
</dbReference>